<feature type="non-terminal residue" evidence="4">
    <location>
        <position position="1"/>
    </location>
</feature>
<dbReference type="Gene3D" id="3.40.570.10">
    <property type="entry name" value="Extracellular Endonuclease, subunit A"/>
    <property type="match status" value="1"/>
</dbReference>
<dbReference type="GO" id="GO:0016787">
    <property type="term" value="F:hydrolase activity"/>
    <property type="evidence" value="ECO:0007669"/>
    <property type="project" value="InterPro"/>
</dbReference>
<proteinExistence type="predicted"/>
<dbReference type="Pfam" id="PF01223">
    <property type="entry name" value="Endonuclease_NS"/>
    <property type="match status" value="1"/>
</dbReference>
<evidence type="ECO:0000313" key="4">
    <source>
        <dbReference type="EMBL" id="NWR26083.1"/>
    </source>
</evidence>
<feature type="non-terminal residue" evidence="4">
    <location>
        <position position="277"/>
    </location>
</feature>
<organism evidence="4 5">
    <name type="scientific">Emberiza fucata</name>
    <dbReference type="NCBI Taxonomy" id="337179"/>
    <lineage>
        <taxon>Eukaryota</taxon>
        <taxon>Metazoa</taxon>
        <taxon>Chordata</taxon>
        <taxon>Craniata</taxon>
        <taxon>Vertebrata</taxon>
        <taxon>Euteleostomi</taxon>
        <taxon>Archelosauria</taxon>
        <taxon>Archosauria</taxon>
        <taxon>Dinosauria</taxon>
        <taxon>Saurischia</taxon>
        <taxon>Theropoda</taxon>
        <taxon>Coelurosauria</taxon>
        <taxon>Aves</taxon>
        <taxon>Neognathae</taxon>
        <taxon>Neoaves</taxon>
        <taxon>Telluraves</taxon>
        <taxon>Australaves</taxon>
        <taxon>Passeriformes</taxon>
        <taxon>Passeroidea</taxon>
        <taxon>Fringillidae</taxon>
        <taxon>Emberizinae</taxon>
        <taxon>Emberizini</taxon>
        <taxon>Emberiza</taxon>
    </lineage>
</organism>
<feature type="signal peptide" evidence="1">
    <location>
        <begin position="1"/>
        <end position="21"/>
    </location>
</feature>
<dbReference type="SMART" id="SM00892">
    <property type="entry name" value="Endonuclease_NS"/>
    <property type="match status" value="1"/>
</dbReference>
<evidence type="ECO:0000259" key="2">
    <source>
        <dbReference type="SMART" id="SM00477"/>
    </source>
</evidence>
<feature type="domain" description="DNA/RNA non-specific endonuclease/pyrophosphatase/phosphodiesterase" evidence="3">
    <location>
        <begin position="58"/>
        <end position="270"/>
    </location>
</feature>
<dbReference type="PANTHER" id="PTHR21472:SF26">
    <property type="entry name" value="ENDONUCLEASE DOMAIN CONTAINING 1"/>
    <property type="match status" value="1"/>
</dbReference>
<protein>
    <submittedName>
        <fullName evidence="4">ENDD1 protein</fullName>
    </submittedName>
</protein>
<dbReference type="InterPro" id="IPR044925">
    <property type="entry name" value="His-Me_finger_sf"/>
</dbReference>
<dbReference type="SUPFAM" id="SSF54060">
    <property type="entry name" value="His-Me finger endonucleases"/>
    <property type="match status" value="1"/>
</dbReference>
<dbReference type="Proteomes" id="UP000580681">
    <property type="component" value="Unassembled WGS sequence"/>
</dbReference>
<reference evidence="4 5" key="1">
    <citation type="submission" date="2019-09" db="EMBL/GenBank/DDBJ databases">
        <title>Bird 10,000 Genomes (B10K) Project - Family phase.</title>
        <authorList>
            <person name="Zhang G."/>
        </authorList>
    </citation>
    <scope>NUCLEOTIDE SEQUENCE [LARGE SCALE GENOMIC DNA]</scope>
    <source>
        <strain evidence="4">B10K-DU-015-11</strain>
        <tissue evidence="4">Mixed tissue sample</tissue>
    </source>
</reference>
<sequence length="277" mass="31324">MLGLLLLLLQVLASCLRLGHSEVVTPFASCPQFFYSGLPPNNALTPKNPAWICQRFRNSFRYATLYDRDRRIPVYSAYKYEAAEGETAPEWWMVEPQVNKNVNIKEMERESDLIDQHRFTLEQIEESQAVLDDYQGLKNLDRGHLNPSVHMESQNSKMATFTLTNVVPQDSSLKKGQWNIYESKTMPQHTKGCTTTYVITGAVPGDTYISQGRVNKPSHIWSAACCLVGTEPTSAWGAIAENNKNEVETITLGELEERLTKLYDGKVTLFDKACPRP</sequence>
<feature type="chain" id="PRO_5029684941" evidence="1">
    <location>
        <begin position="22"/>
        <end position="277"/>
    </location>
</feature>
<evidence type="ECO:0000313" key="5">
    <source>
        <dbReference type="Proteomes" id="UP000580681"/>
    </source>
</evidence>
<comment type="caution">
    <text evidence="4">The sequence shown here is derived from an EMBL/GenBank/DDBJ whole genome shotgun (WGS) entry which is preliminary data.</text>
</comment>
<keyword evidence="5" id="KW-1185">Reference proteome</keyword>
<dbReference type="SMART" id="SM00477">
    <property type="entry name" value="NUC"/>
    <property type="match status" value="1"/>
</dbReference>
<feature type="domain" description="ENPP1-3/EXOG-like endonuclease/phosphodiesterase" evidence="2">
    <location>
        <begin position="59"/>
        <end position="269"/>
    </location>
</feature>
<dbReference type="GO" id="GO:0046872">
    <property type="term" value="F:metal ion binding"/>
    <property type="evidence" value="ECO:0007669"/>
    <property type="project" value="InterPro"/>
</dbReference>
<dbReference type="EMBL" id="VYZJ01005267">
    <property type="protein sequence ID" value="NWR26083.1"/>
    <property type="molecule type" value="Genomic_DNA"/>
</dbReference>
<dbReference type="GO" id="GO:0003676">
    <property type="term" value="F:nucleic acid binding"/>
    <property type="evidence" value="ECO:0007669"/>
    <property type="project" value="InterPro"/>
</dbReference>
<dbReference type="PANTHER" id="PTHR21472">
    <property type="entry name" value="ENDONUCLEASE DOMAIN-CONTAINING 1 PROTEIN ENDOD1"/>
    <property type="match status" value="1"/>
</dbReference>
<dbReference type="InterPro" id="IPR039015">
    <property type="entry name" value="ENDOD1"/>
</dbReference>
<evidence type="ECO:0000256" key="1">
    <source>
        <dbReference type="SAM" id="SignalP"/>
    </source>
</evidence>
<dbReference type="InterPro" id="IPR020821">
    <property type="entry name" value="ENPP1-3/EXOG-like_nuc-like"/>
</dbReference>
<evidence type="ECO:0000259" key="3">
    <source>
        <dbReference type="SMART" id="SM00892"/>
    </source>
</evidence>
<dbReference type="AlphaFoldDB" id="A0A7K4VVM6"/>
<dbReference type="InterPro" id="IPR044929">
    <property type="entry name" value="DNA/RNA_non-sp_Endonuclease_sf"/>
</dbReference>
<accession>A0A7K4VVM6</accession>
<gene>
    <name evidence="4" type="primary">Endod1_3</name>
    <name evidence="4" type="ORF">EMBFUC_R14228</name>
</gene>
<dbReference type="InterPro" id="IPR001604">
    <property type="entry name" value="Endo_G_ENPP1-like_dom"/>
</dbReference>
<keyword evidence="1" id="KW-0732">Signal</keyword>
<name>A0A7K4VVM6_9EMBE</name>